<sequence length="793" mass="85701">MAAQASNLVFSNDHAEVHSARESAAERSALAPLTNGQASAAAPKIWSNPTFFSEGSAKDRVAIHEELQRRETESGAVTHVPSARGPGDGTPSQWSNPTFFSESSAKARVAVHHELERRDSERATLQRMGSARRPEAERAQQDAADEVDELCRGLSERATLQLTPRVMDENTRAAEVAPHPSVLANRVEYLPSSKPSAAGGPSPTRPLSASAAVHAAGRREYSARPYSAAATRPTQPQRRPQGARERPQPRAQSAGARYKSVPTTASSAGPLHTLLLPRALPRRRKPSKPEWSTRMPNWEREIPDYDAWYDPHCEQFFTGPAASRLAHQRLSDSQKADPARCVSNPVHAKDRPASAPSTRAKPSAPPRCQLAHKPPAGAACAPAVPHSSAGVPDDVDGVPAMPHNISATVRRIVVLFTELSQREGLADDGEPCASALKVVKALRGLVQEAHARQEAYIAGAIDGTRSMTSTARPGDLDADGLKVVALLADQLEARAAVQEGEAELDRDGGSSELVWLDDVTGRACVIEAEQRGASEALLSPADLTLTVINSAGEFEDAFNRLREMLSSAWHDAALPDDELLTADARFAQPSESNAAQLATLILAARLHASRTAIVRSAIDQREMALSSLQLLIKRLPEGSDANEPKALRATMQLELNALIALLRRASVQVVEAVQRWRGGLWAPLPFEYRGDNYLLRMQTDLNSIKQPKLLEGLLQRSGGGKHPLDPVRLFVAQHALRVEVEKEQECNLPASTREGGASRVLRWLPVTDGVALRRAIVGEKSISGQCMYGINLF</sequence>
<comment type="caution">
    <text evidence="2">The sequence shown here is derived from an EMBL/GenBank/DDBJ whole genome shotgun (WGS) entry which is preliminary data.</text>
</comment>
<name>A0AB34KC19_PRYPA</name>
<feature type="compositionally biased region" description="Polar residues" evidence="1">
    <location>
        <begin position="1"/>
        <end position="10"/>
    </location>
</feature>
<reference evidence="2 3" key="1">
    <citation type="journal article" date="2024" name="Science">
        <title>Giant polyketide synthase enzymes in the biosynthesis of giant marine polyether toxins.</title>
        <authorList>
            <person name="Fallon T.R."/>
            <person name="Shende V.V."/>
            <person name="Wierzbicki I.H."/>
            <person name="Pendleton A.L."/>
            <person name="Watervoot N.F."/>
            <person name="Auber R.P."/>
            <person name="Gonzalez D.J."/>
            <person name="Wisecaver J.H."/>
            <person name="Moore B.S."/>
        </authorList>
    </citation>
    <scope>NUCLEOTIDE SEQUENCE [LARGE SCALE GENOMIC DNA]</scope>
    <source>
        <strain evidence="2 3">12B1</strain>
    </source>
</reference>
<feature type="compositionally biased region" description="Basic and acidic residues" evidence="1">
    <location>
        <begin position="113"/>
        <end position="124"/>
    </location>
</feature>
<feature type="region of interest" description="Disordered" evidence="1">
    <location>
        <begin position="68"/>
        <end position="93"/>
    </location>
</feature>
<dbReference type="AlphaFoldDB" id="A0AB34KC19"/>
<accession>A0AB34KC19</accession>
<feature type="region of interest" description="Disordered" evidence="1">
    <location>
        <begin position="325"/>
        <end position="374"/>
    </location>
</feature>
<dbReference type="EMBL" id="JBGBPQ010000001">
    <property type="protein sequence ID" value="KAL1530546.1"/>
    <property type="molecule type" value="Genomic_DNA"/>
</dbReference>
<evidence type="ECO:0000313" key="3">
    <source>
        <dbReference type="Proteomes" id="UP001515480"/>
    </source>
</evidence>
<gene>
    <name evidence="2" type="ORF">AB1Y20_001447</name>
</gene>
<feature type="compositionally biased region" description="Basic and acidic residues" evidence="1">
    <location>
        <begin position="13"/>
        <end position="25"/>
    </location>
</feature>
<evidence type="ECO:0000313" key="2">
    <source>
        <dbReference type="EMBL" id="KAL1530546.1"/>
    </source>
</evidence>
<feature type="compositionally biased region" description="Low complexity" evidence="1">
    <location>
        <begin position="193"/>
        <end position="202"/>
    </location>
</feature>
<feature type="region of interest" description="Disordered" evidence="1">
    <location>
        <begin position="193"/>
        <end position="293"/>
    </location>
</feature>
<dbReference type="Proteomes" id="UP001515480">
    <property type="component" value="Unassembled WGS sequence"/>
</dbReference>
<protein>
    <submittedName>
        <fullName evidence="2">Uncharacterized protein</fullName>
    </submittedName>
</protein>
<evidence type="ECO:0000256" key="1">
    <source>
        <dbReference type="SAM" id="MobiDB-lite"/>
    </source>
</evidence>
<proteinExistence type="predicted"/>
<organism evidence="2 3">
    <name type="scientific">Prymnesium parvum</name>
    <name type="common">Toxic golden alga</name>
    <dbReference type="NCBI Taxonomy" id="97485"/>
    <lineage>
        <taxon>Eukaryota</taxon>
        <taxon>Haptista</taxon>
        <taxon>Haptophyta</taxon>
        <taxon>Prymnesiophyceae</taxon>
        <taxon>Prymnesiales</taxon>
        <taxon>Prymnesiaceae</taxon>
        <taxon>Prymnesium</taxon>
    </lineage>
</organism>
<feature type="compositionally biased region" description="Basic and acidic residues" evidence="1">
    <location>
        <begin position="329"/>
        <end position="338"/>
    </location>
</feature>
<feature type="region of interest" description="Disordered" evidence="1">
    <location>
        <begin position="1"/>
        <end position="27"/>
    </location>
</feature>
<feature type="region of interest" description="Disordered" evidence="1">
    <location>
        <begin position="113"/>
        <end position="148"/>
    </location>
</feature>
<keyword evidence="3" id="KW-1185">Reference proteome</keyword>